<evidence type="ECO:0000313" key="1">
    <source>
        <dbReference type="EMBL" id="PTX58769.1"/>
    </source>
</evidence>
<keyword evidence="2" id="KW-1185">Reference proteome</keyword>
<organism evidence="1 2">
    <name type="scientific">Kordia periserrulae</name>
    <dbReference type="NCBI Taxonomy" id="701523"/>
    <lineage>
        <taxon>Bacteria</taxon>
        <taxon>Pseudomonadati</taxon>
        <taxon>Bacteroidota</taxon>
        <taxon>Flavobacteriia</taxon>
        <taxon>Flavobacteriales</taxon>
        <taxon>Flavobacteriaceae</taxon>
        <taxon>Kordia</taxon>
    </lineage>
</organism>
<dbReference type="RefSeq" id="WP_146169885.1">
    <property type="nucleotide sequence ID" value="NZ_QBKT01000012.1"/>
</dbReference>
<protein>
    <submittedName>
        <fullName evidence="1">Uncharacterized protein</fullName>
    </submittedName>
</protein>
<dbReference type="EMBL" id="QBKT01000012">
    <property type="protein sequence ID" value="PTX58769.1"/>
    <property type="molecule type" value="Genomic_DNA"/>
</dbReference>
<name>A0A2T6BRU9_9FLAO</name>
<gene>
    <name evidence="1" type="ORF">C8N46_11277</name>
</gene>
<dbReference type="OrthoDB" id="747621at2"/>
<comment type="caution">
    <text evidence="1">The sequence shown here is derived from an EMBL/GenBank/DDBJ whole genome shotgun (WGS) entry which is preliminary data.</text>
</comment>
<dbReference type="Proteomes" id="UP000244090">
    <property type="component" value="Unassembled WGS sequence"/>
</dbReference>
<dbReference type="AlphaFoldDB" id="A0A2T6BRU9"/>
<evidence type="ECO:0000313" key="2">
    <source>
        <dbReference type="Proteomes" id="UP000244090"/>
    </source>
</evidence>
<reference evidence="1 2" key="1">
    <citation type="submission" date="2018-04" db="EMBL/GenBank/DDBJ databases">
        <title>Genomic Encyclopedia of Archaeal and Bacterial Type Strains, Phase II (KMG-II): from individual species to whole genera.</title>
        <authorList>
            <person name="Goeker M."/>
        </authorList>
    </citation>
    <scope>NUCLEOTIDE SEQUENCE [LARGE SCALE GENOMIC DNA]</scope>
    <source>
        <strain evidence="1 2">DSM 25731</strain>
    </source>
</reference>
<sequence>MRMIFICLLFANAYVYSQQKTELSKENLTILDGLVLKYNTIQKLSDSITTFLDQKPISVQRFTINSNVTVQTSCRMVGRGTYDKIKANYLIEIGVDTKGSLKKKFVDSIYNYWEEKDEKYLERYKSSSDEIHLFYANGDYVFYKKPSSNKVGDYYIFYFKNKIIKVSFKGFDTERGFGGLSEFLNELVQFRFERNQINPKYEVKFDPRLFMKLYEEDFFHQKSKQK</sequence>
<accession>A0A2T6BRU9</accession>
<proteinExistence type="predicted"/>